<sequence length="151" mass="17203">MHATPLRFDTLILKKCEAQAKHGVDPDGARFLWKLWWFEAEEGADMLTFNRKFADVPGIGDSDPPYNMYPDLNPTHAFSLLVNEEVIASVLEGPAKGEIPFVYVVDTRYWPLIVKMGTMRMSITRDISKLPWNYSGNFGIVYPWGMLGWSS</sequence>
<dbReference type="EMBL" id="PQXJ01000293">
    <property type="protein sequence ID" value="TGO53515.1"/>
    <property type="molecule type" value="Genomic_DNA"/>
</dbReference>
<proteinExistence type="predicted"/>
<accession>A0A4Z1HWS1</accession>
<dbReference type="Proteomes" id="UP000297452">
    <property type="component" value="Unassembled WGS sequence"/>
</dbReference>
<comment type="caution">
    <text evidence="1">The sequence shown here is derived from an EMBL/GenBank/DDBJ whole genome shotgun (WGS) entry which is preliminary data.</text>
</comment>
<gene>
    <name evidence="1" type="ORF">BOTNAR_0293g00040</name>
</gene>
<organism evidence="1 2">
    <name type="scientific">Botryotinia narcissicola</name>
    <dbReference type="NCBI Taxonomy" id="278944"/>
    <lineage>
        <taxon>Eukaryota</taxon>
        <taxon>Fungi</taxon>
        <taxon>Dikarya</taxon>
        <taxon>Ascomycota</taxon>
        <taxon>Pezizomycotina</taxon>
        <taxon>Leotiomycetes</taxon>
        <taxon>Helotiales</taxon>
        <taxon>Sclerotiniaceae</taxon>
        <taxon>Botryotinia</taxon>
    </lineage>
</organism>
<reference evidence="1 2" key="1">
    <citation type="submission" date="2017-12" db="EMBL/GenBank/DDBJ databases">
        <title>Comparative genomics of Botrytis spp.</title>
        <authorList>
            <person name="Valero-Jimenez C.A."/>
            <person name="Tapia P."/>
            <person name="Veloso J."/>
            <person name="Silva-Moreno E."/>
            <person name="Staats M."/>
            <person name="Valdes J.H."/>
            <person name="Van Kan J.A.L."/>
        </authorList>
    </citation>
    <scope>NUCLEOTIDE SEQUENCE [LARGE SCALE GENOMIC DNA]</scope>
    <source>
        <strain evidence="1 2">MUCL2120</strain>
    </source>
</reference>
<protein>
    <submittedName>
        <fullName evidence="1">Uncharacterized protein</fullName>
    </submittedName>
</protein>
<dbReference type="AlphaFoldDB" id="A0A4Z1HWS1"/>
<keyword evidence="2" id="KW-1185">Reference proteome</keyword>
<evidence type="ECO:0000313" key="1">
    <source>
        <dbReference type="EMBL" id="TGO53515.1"/>
    </source>
</evidence>
<evidence type="ECO:0000313" key="2">
    <source>
        <dbReference type="Proteomes" id="UP000297452"/>
    </source>
</evidence>
<dbReference type="OrthoDB" id="3556591at2759"/>
<name>A0A4Z1HWS1_9HELO</name>